<evidence type="ECO:0000256" key="3">
    <source>
        <dbReference type="SAM" id="Phobius"/>
    </source>
</evidence>
<protein>
    <submittedName>
        <fullName evidence="6">Uncharacterized protein</fullName>
    </submittedName>
</protein>
<reference evidence="6" key="1">
    <citation type="submission" date="2023-03" db="EMBL/GenBank/DDBJ databases">
        <title>Massive genome expansion in bonnet fungi (Mycena s.s.) driven by repeated elements and novel gene families across ecological guilds.</title>
        <authorList>
            <consortium name="Lawrence Berkeley National Laboratory"/>
            <person name="Harder C.B."/>
            <person name="Miyauchi S."/>
            <person name="Viragh M."/>
            <person name="Kuo A."/>
            <person name="Thoen E."/>
            <person name="Andreopoulos B."/>
            <person name="Lu D."/>
            <person name="Skrede I."/>
            <person name="Drula E."/>
            <person name="Henrissat B."/>
            <person name="Morin E."/>
            <person name="Kohler A."/>
            <person name="Barry K."/>
            <person name="LaButti K."/>
            <person name="Morin E."/>
            <person name="Salamov A."/>
            <person name="Lipzen A."/>
            <person name="Mereny Z."/>
            <person name="Hegedus B."/>
            <person name="Baldrian P."/>
            <person name="Stursova M."/>
            <person name="Weitz H."/>
            <person name="Taylor A."/>
            <person name="Grigoriev I.V."/>
            <person name="Nagy L.G."/>
            <person name="Martin F."/>
            <person name="Kauserud H."/>
        </authorList>
    </citation>
    <scope>NUCLEOTIDE SEQUENCE</scope>
    <source>
        <strain evidence="6">CBHHK002</strain>
    </source>
</reference>
<dbReference type="InterPro" id="IPR056884">
    <property type="entry name" value="NPHP3-like_N"/>
</dbReference>
<feature type="transmembrane region" description="Helical" evidence="3">
    <location>
        <begin position="517"/>
        <end position="539"/>
    </location>
</feature>
<dbReference type="PANTHER" id="PTHR10039">
    <property type="entry name" value="AMELOGENIN"/>
    <property type="match status" value="1"/>
</dbReference>
<dbReference type="EMBL" id="JARIHO010000045">
    <property type="protein sequence ID" value="KAJ7323836.1"/>
    <property type="molecule type" value="Genomic_DNA"/>
</dbReference>
<dbReference type="Pfam" id="PF24883">
    <property type="entry name" value="NPHP3_N"/>
    <property type="match status" value="1"/>
</dbReference>
<dbReference type="InterPro" id="IPR002110">
    <property type="entry name" value="Ankyrin_rpt"/>
</dbReference>
<keyword evidence="3" id="KW-0812">Transmembrane</keyword>
<keyword evidence="3" id="KW-0472">Membrane</keyword>
<accession>A0AAD6ZIK0</accession>
<feature type="domain" description="GPI inositol-deacylase winged helix" evidence="4">
    <location>
        <begin position="268"/>
        <end position="347"/>
    </location>
</feature>
<organism evidence="6 7">
    <name type="scientific">Mycena albidolilacea</name>
    <dbReference type="NCBI Taxonomy" id="1033008"/>
    <lineage>
        <taxon>Eukaryota</taxon>
        <taxon>Fungi</taxon>
        <taxon>Dikarya</taxon>
        <taxon>Basidiomycota</taxon>
        <taxon>Agaricomycotina</taxon>
        <taxon>Agaricomycetes</taxon>
        <taxon>Agaricomycetidae</taxon>
        <taxon>Agaricales</taxon>
        <taxon>Marasmiineae</taxon>
        <taxon>Mycenaceae</taxon>
        <taxon>Mycena</taxon>
    </lineage>
</organism>
<keyword evidence="1" id="KW-0677">Repeat</keyword>
<evidence type="ECO:0000259" key="5">
    <source>
        <dbReference type="Pfam" id="PF24883"/>
    </source>
</evidence>
<evidence type="ECO:0000259" key="4">
    <source>
        <dbReference type="Pfam" id="PF22939"/>
    </source>
</evidence>
<gene>
    <name evidence="6" type="ORF">DFH08DRAFT_817316</name>
</gene>
<evidence type="ECO:0000313" key="7">
    <source>
        <dbReference type="Proteomes" id="UP001218218"/>
    </source>
</evidence>
<proteinExistence type="predicted"/>
<dbReference type="Gene3D" id="1.25.40.20">
    <property type="entry name" value="Ankyrin repeat-containing domain"/>
    <property type="match status" value="1"/>
</dbReference>
<dbReference type="InterPro" id="IPR036770">
    <property type="entry name" value="Ankyrin_rpt-contain_sf"/>
</dbReference>
<dbReference type="Pfam" id="PF12796">
    <property type="entry name" value="Ank_2"/>
    <property type="match status" value="1"/>
</dbReference>
<evidence type="ECO:0000313" key="6">
    <source>
        <dbReference type="EMBL" id="KAJ7323836.1"/>
    </source>
</evidence>
<name>A0AAD6ZIK0_9AGAR</name>
<evidence type="ECO:0000256" key="1">
    <source>
        <dbReference type="ARBA" id="ARBA00022737"/>
    </source>
</evidence>
<dbReference type="PANTHER" id="PTHR10039:SF15">
    <property type="entry name" value="NACHT DOMAIN-CONTAINING PROTEIN"/>
    <property type="match status" value="1"/>
</dbReference>
<dbReference type="SUPFAM" id="SSF48403">
    <property type="entry name" value="Ankyrin repeat"/>
    <property type="match status" value="1"/>
</dbReference>
<sequence length="557" mass="61771">MSHQHFDSYTVHMKGGKGGSGGLGSGQGQGGWEGDGLGPTLEIGTATVHIQGGAEIDIWDQDIVISWLSPINFFPWQQEISQMRQPGTGEWLLENPHFKKNGNLVQGKLSFQTPPKLLAALWRQLVLDRDISSDQKELYKQHYKRGTSLPLQEVAGILTSSLKKFSQVFIVIDAIDEYPEEQHFILLKHLTEQMGLSLSPTLPNDETLEIGAMPCYHACSSMSRGNPAYEKTFIQKLAVNPWMEFLNALPKSLYGTYEIAIQRIEAQSKEDRKITHSTITWVANAKQPLTTEELQVALAVEPGMQQLNEENLMNIDIILSVCTGLVIVNKESSVVPLIHFTTQEYLDSIQTVLFPDAQREITEILLAFLTFNGYPDSLWESGNLSPLVEYSCSIAFHMLLDDLKFHTEKFLAAANFVETTKFLLEEPPLLQHSKNPEIIVASFYGHTKIVGILLEKGANGANVNAAGGRFGSPLQAAAGDHTEIVSILLEKGANINAGGGRYESQVFAVEPPSATRWLIRHAVLGGYIGWWLLGWLLIIEAVLKFRLHFAGLLRAIT</sequence>
<keyword evidence="3" id="KW-1133">Transmembrane helix</keyword>
<dbReference type="AlphaFoldDB" id="A0AAD6ZIK0"/>
<feature type="compositionally biased region" description="Gly residues" evidence="2">
    <location>
        <begin position="16"/>
        <end position="36"/>
    </location>
</feature>
<keyword evidence="7" id="KW-1185">Reference proteome</keyword>
<dbReference type="Pfam" id="PF22939">
    <property type="entry name" value="WHD_GPIID"/>
    <property type="match status" value="1"/>
</dbReference>
<evidence type="ECO:0000256" key="2">
    <source>
        <dbReference type="SAM" id="MobiDB-lite"/>
    </source>
</evidence>
<feature type="region of interest" description="Disordered" evidence="2">
    <location>
        <begin position="1"/>
        <end position="36"/>
    </location>
</feature>
<comment type="caution">
    <text evidence="6">The sequence shown here is derived from an EMBL/GenBank/DDBJ whole genome shotgun (WGS) entry which is preliminary data.</text>
</comment>
<dbReference type="Proteomes" id="UP001218218">
    <property type="component" value="Unassembled WGS sequence"/>
</dbReference>
<dbReference type="InterPro" id="IPR054471">
    <property type="entry name" value="GPIID_WHD"/>
</dbReference>
<feature type="domain" description="Nephrocystin 3-like N-terminal" evidence="5">
    <location>
        <begin position="112"/>
        <end position="192"/>
    </location>
</feature>